<reference evidence="2 3" key="1">
    <citation type="submission" date="2016-02" db="EMBL/GenBank/DDBJ databases">
        <title>Ulvibacter sp. LPB0005, isolated from Thais luteostoma.</title>
        <authorList>
            <person name="Shin S.-K."/>
            <person name="Yi H."/>
        </authorList>
    </citation>
    <scope>NUCLEOTIDE SEQUENCE [LARGE SCALE GENOMIC DNA]</scope>
    <source>
        <strain evidence="2 3">LPB0005</strain>
    </source>
</reference>
<evidence type="ECO:0000313" key="2">
    <source>
        <dbReference type="EMBL" id="OAB77342.1"/>
    </source>
</evidence>
<accession>A0A167G8X4</accession>
<dbReference type="RefSeq" id="WP_068593161.1">
    <property type="nucleotide sequence ID" value="NZ_LRXL01000049.1"/>
</dbReference>
<evidence type="ECO:0000259" key="1">
    <source>
        <dbReference type="Pfam" id="PF04230"/>
    </source>
</evidence>
<gene>
    <name evidence="2" type="ORF">ULVI_12630</name>
</gene>
<comment type="caution">
    <text evidence="2">The sequence shown here is derived from an EMBL/GenBank/DDBJ whole genome shotgun (WGS) entry which is preliminary data.</text>
</comment>
<dbReference type="EMBL" id="LRXL01000049">
    <property type="protein sequence ID" value="OAB77342.1"/>
    <property type="molecule type" value="Genomic_DNA"/>
</dbReference>
<organism evidence="2 3">
    <name type="scientific">Cochleicola gelatinilyticus</name>
    <dbReference type="NCBI Taxonomy" id="1763537"/>
    <lineage>
        <taxon>Bacteria</taxon>
        <taxon>Pseudomonadati</taxon>
        <taxon>Bacteroidota</taxon>
        <taxon>Flavobacteriia</taxon>
        <taxon>Flavobacteriales</taxon>
        <taxon>Flavobacteriaceae</taxon>
        <taxon>Cochleicola</taxon>
    </lineage>
</organism>
<keyword evidence="3" id="KW-1185">Reference proteome</keyword>
<name>A0A167G8X4_9FLAO</name>
<proteinExistence type="predicted"/>
<dbReference type="AlphaFoldDB" id="A0A167G8X4"/>
<feature type="domain" description="Polysaccharide pyruvyl transferase" evidence="1">
    <location>
        <begin position="13"/>
        <end position="317"/>
    </location>
</feature>
<protein>
    <recommendedName>
        <fullName evidence="1">Polysaccharide pyruvyl transferase domain-containing protein</fullName>
    </recommendedName>
</protein>
<dbReference type="PANTHER" id="PTHR36836:SF1">
    <property type="entry name" value="COLANIC ACID BIOSYNTHESIS PROTEIN WCAK"/>
    <property type="match status" value="1"/>
</dbReference>
<dbReference type="Proteomes" id="UP000077013">
    <property type="component" value="Unassembled WGS sequence"/>
</dbReference>
<sequence length="380" mass="44355">MKFIKYSRTSKINIGDYAISEAIKYLSQKICNKNVESFDILFEDFDVDKRVEASKEISTFYKVVRRNKFKSRFVLELKKILFLIKDKKKIQQQIDAADCVIVGGGNLFSEKNGSDMFHRAYQIIKMAKNSNKKIYVYAVGVGPFQFNYKKRLHTMIEFCNQFYVRDISSKLICDNSFKKNTQKIKITIDPAFILSDMYPESIRRDKYIGINFMNFGNIVPNSTFDIDKIISNLKNLYAFYKKPFKIINTSFGEDLSLSLLISKALNDAHIDNHIINIKSMKDIPIAFSDLDFFIASRMHSSIFAMSYNVPTIIYPWHQKIIALNEFLFEDKKEMVLLKSENFDADEILTKIKNYKDSINLAEIILDKKSLIYRDYEALVK</sequence>
<dbReference type="InterPro" id="IPR007345">
    <property type="entry name" value="Polysacch_pyruvyl_Trfase"/>
</dbReference>
<dbReference type="STRING" id="1763537.ULVI_12630"/>
<dbReference type="Pfam" id="PF04230">
    <property type="entry name" value="PS_pyruv_trans"/>
    <property type="match status" value="1"/>
</dbReference>
<dbReference type="PANTHER" id="PTHR36836">
    <property type="entry name" value="COLANIC ACID BIOSYNTHESIS PROTEIN WCAK"/>
    <property type="match status" value="1"/>
</dbReference>
<evidence type="ECO:0000313" key="3">
    <source>
        <dbReference type="Proteomes" id="UP000077013"/>
    </source>
</evidence>
<dbReference type="OrthoDB" id="624106at2"/>